<dbReference type="InterPro" id="IPR036915">
    <property type="entry name" value="Cyclin-like_sf"/>
</dbReference>
<dbReference type="Proteomes" id="UP000887568">
    <property type="component" value="Unplaced"/>
</dbReference>
<dbReference type="GO" id="GO:0016538">
    <property type="term" value="F:cyclin-dependent protein serine/threonine kinase regulator activity"/>
    <property type="evidence" value="ECO:0007669"/>
    <property type="project" value="InterPro"/>
</dbReference>
<reference evidence="5" key="1">
    <citation type="submission" date="2022-11" db="UniProtKB">
        <authorList>
            <consortium name="EnsemblMetazoa"/>
        </authorList>
    </citation>
    <scope>IDENTIFICATION</scope>
</reference>
<proteinExistence type="inferred from homology"/>
<dbReference type="CDD" id="cd20531">
    <property type="entry name" value="CYCLIN_CCNK_rpt2"/>
    <property type="match status" value="1"/>
</dbReference>
<feature type="region of interest" description="Disordered" evidence="3">
    <location>
        <begin position="244"/>
        <end position="427"/>
    </location>
</feature>
<protein>
    <recommendedName>
        <fullName evidence="4">Cyclin-like domain-containing protein</fullName>
    </recommendedName>
</protein>
<dbReference type="EnsemblMetazoa" id="XM_038219123.1">
    <property type="protein sequence ID" value="XP_038075051.1"/>
    <property type="gene ID" value="LOC119742883"/>
</dbReference>
<feature type="compositionally biased region" description="Polar residues" evidence="3">
    <location>
        <begin position="369"/>
        <end position="390"/>
    </location>
</feature>
<dbReference type="OrthoDB" id="25002at2759"/>
<dbReference type="GO" id="GO:0006357">
    <property type="term" value="P:regulation of transcription by RNA polymerase II"/>
    <property type="evidence" value="ECO:0007669"/>
    <property type="project" value="InterPro"/>
</dbReference>
<dbReference type="RefSeq" id="XP_038075051.1">
    <property type="nucleotide sequence ID" value="XM_038219123.1"/>
</dbReference>
<feature type="compositionally biased region" description="Polar residues" evidence="3">
    <location>
        <begin position="411"/>
        <end position="427"/>
    </location>
</feature>
<keyword evidence="1 2" id="KW-0195">Cyclin</keyword>
<dbReference type="InterPro" id="IPR043198">
    <property type="entry name" value="Cyclin/Ssn8"/>
</dbReference>
<evidence type="ECO:0000256" key="3">
    <source>
        <dbReference type="SAM" id="MobiDB-lite"/>
    </source>
</evidence>
<evidence type="ECO:0000313" key="5">
    <source>
        <dbReference type="EnsemblMetazoa" id="XP_038075051.1"/>
    </source>
</evidence>
<dbReference type="CTD" id="8812"/>
<keyword evidence="6" id="KW-1185">Reference proteome</keyword>
<dbReference type="SUPFAM" id="SSF47954">
    <property type="entry name" value="Cyclin-like"/>
    <property type="match status" value="2"/>
</dbReference>
<feature type="compositionally biased region" description="Pro residues" evidence="3">
    <location>
        <begin position="497"/>
        <end position="510"/>
    </location>
</feature>
<dbReference type="InterPro" id="IPR006671">
    <property type="entry name" value="Cyclin_N"/>
</dbReference>
<feature type="domain" description="Cyclin-like" evidence="4">
    <location>
        <begin position="142"/>
        <end position="236"/>
    </location>
</feature>
<evidence type="ECO:0000259" key="4">
    <source>
        <dbReference type="SMART" id="SM00385"/>
    </source>
</evidence>
<dbReference type="CDD" id="cd20530">
    <property type="entry name" value="CYCLIN_CCNK_rpt1"/>
    <property type="match status" value="1"/>
</dbReference>
<dbReference type="Pfam" id="PF00134">
    <property type="entry name" value="Cyclin_N"/>
    <property type="match status" value="1"/>
</dbReference>
<dbReference type="SMART" id="SM00385">
    <property type="entry name" value="CYCLIN"/>
    <property type="match status" value="2"/>
</dbReference>
<name>A0A914BGM9_PATMI</name>
<feature type="compositionally biased region" description="Pro residues" evidence="3">
    <location>
        <begin position="463"/>
        <end position="473"/>
    </location>
</feature>
<dbReference type="OMA" id="IMQVGIL"/>
<dbReference type="FunFam" id="1.10.472.10:FF:000021">
    <property type="entry name" value="Cyclin-K (Predicted)"/>
    <property type="match status" value="1"/>
</dbReference>
<dbReference type="PANTHER" id="PTHR10026">
    <property type="entry name" value="CYCLIN"/>
    <property type="match status" value="1"/>
</dbReference>
<dbReference type="RefSeq" id="XP_038075057.1">
    <property type="nucleotide sequence ID" value="XM_038219129.1"/>
</dbReference>
<accession>A0A914BGM9</accession>
<dbReference type="InterPro" id="IPR013763">
    <property type="entry name" value="Cyclin-like_dom"/>
</dbReference>
<feature type="region of interest" description="Disordered" evidence="3">
    <location>
        <begin position="439"/>
        <end position="634"/>
    </location>
</feature>
<comment type="similarity">
    <text evidence="2">Belongs to the cyclin family.</text>
</comment>
<feature type="region of interest" description="Disordered" evidence="3">
    <location>
        <begin position="648"/>
        <end position="671"/>
    </location>
</feature>
<dbReference type="EnsemblMetazoa" id="XM_038219129.1">
    <property type="protein sequence ID" value="XP_038075057.1"/>
    <property type="gene ID" value="LOC119742883"/>
</dbReference>
<organism evidence="5 6">
    <name type="scientific">Patiria miniata</name>
    <name type="common">Bat star</name>
    <name type="synonym">Asterina miniata</name>
    <dbReference type="NCBI Taxonomy" id="46514"/>
    <lineage>
        <taxon>Eukaryota</taxon>
        <taxon>Metazoa</taxon>
        <taxon>Echinodermata</taxon>
        <taxon>Eleutherozoa</taxon>
        <taxon>Asterozoa</taxon>
        <taxon>Asteroidea</taxon>
        <taxon>Valvatacea</taxon>
        <taxon>Valvatida</taxon>
        <taxon>Asterinidae</taxon>
        <taxon>Patiria</taxon>
    </lineage>
</organism>
<feature type="compositionally biased region" description="Low complexity" evidence="3">
    <location>
        <begin position="309"/>
        <end position="323"/>
    </location>
</feature>
<feature type="compositionally biased region" description="Pro residues" evidence="3">
    <location>
        <begin position="575"/>
        <end position="599"/>
    </location>
</feature>
<dbReference type="Gene3D" id="1.10.472.10">
    <property type="entry name" value="Cyclin-like"/>
    <property type="match status" value="2"/>
</dbReference>
<feature type="domain" description="Cyclin-like" evidence="4">
    <location>
        <begin position="35"/>
        <end position="129"/>
    </location>
</feature>
<dbReference type="AlphaFoldDB" id="A0A914BGM9"/>
<evidence type="ECO:0000256" key="1">
    <source>
        <dbReference type="ARBA" id="ARBA00023127"/>
    </source>
</evidence>
<evidence type="ECO:0000313" key="6">
    <source>
        <dbReference type="Proteomes" id="UP000887568"/>
    </source>
</evidence>
<evidence type="ECO:0000256" key="2">
    <source>
        <dbReference type="RuleBase" id="RU000383"/>
    </source>
</evidence>
<sequence>MPCWYYEKEDLVDTPSRRDSIDAATEARYRKEGARFIIDAGTSQGLRYDTMATGVVYFHRFYMFHSFKDFPRFVTGAACLFLAGKVEETPKKCKDIIRVAKLMVPEPHFSTFGDDPKEEIMTYERILLQTIKFDLQVDHPYSYLLKYAKTLKGDKAKIQQLVQMAWTFVNDSLCTTLCLQWEPHIVGVAFLYLAGRLSKSDLLEWSGKNTKVKWWEQLADDVSLDIMEDICHLLLDLYSTGKEPKPSVLTPTKAAVKRPRPKTPPVAGAESSKSSDDSHGSQQSASKPEKPRDGHSYTQSRPPPPPLPSSSSSGASTSGHSQAKGTDQVDKSSSAKAHPPPPRKIMKESAPAVSQPKAHAAPPPAPALVTQSVPPSSQSYQGPVSYTETAPTSSYSVPPPPPVSQGYPSTGYHQSAPSGAAVSTPQPVYSQAQYQSVWNYGNQTQPPSNPVPNYGQAGYNVNQPPPGYIPNVPPQTGVNTAVPPPPLQQQQQQQQQQPPPQIPPPGPAPQQPYSQPYNQYPPPVQCPPPSSMPPPPINVPPPQVNIPPPPHNMSVPPPNMNKPPPLISKPLPLMGQPPPVQMPPNQPPPQPFPNFPPPSATNQAFNQPPPNFDMMRMPAPTGILPGPQSEAGFASNVPMGLATVRITGRDSSWSAQRRGSHGGGQSSWPEK</sequence>
<dbReference type="GeneID" id="119742883"/>
<feature type="compositionally biased region" description="Pro residues" evidence="3">
    <location>
        <begin position="519"/>
        <end position="567"/>
    </location>
</feature>